<keyword evidence="2" id="KW-1185">Reference proteome</keyword>
<evidence type="ECO:0000313" key="1">
    <source>
        <dbReference type="EMBL" id="KAI9913058.1"/>
    </source>
</evidence>
<evidence type="ECO:0000313" key="2">
    <source>
        <dbReference type="Proteomes" id="UP001163321"/>
    </source>
</evidence>
<gene>
    <name evidence="1" type="ORF">PsorP6_006268</name>
</gene>
<organism evidence="1 2">
    <name type="scientific">Peronosclerospora sorghi</name>
    <dbReference type="NCBI Taxonomy" id="230839"/>
    <lineage>
        <taxon>Eukaryota</taxon>
        <taxon>Sar</taxon>
        <taxon>Stramenopiles</taxon>
        <taxon>Oomycota</taxon>
        <taxon>Peronosporomycetes</taxon>
        <taxon>Peronosporales</taxon>
        <taxon>Peronosporaceae</taxon>
        <taxon>Peronosclerospora</taxon>
    </lineage>
</organism>
<dbReference type="Proteomes" id="UP001163321">
    <property type="component" value="Chromosome 4"/>
</dbReference>
<proteinExistence type="predicted"/>
<accession>A0ACC0W2N5</accession>
<name>A0ACC0W2N5_9STRA</name>
<dbReference type="EMBL" id="CM047583">
    <property type="protein sequence ID" value="KAI9913058.1"/>
    <property type="molecule type" value="Genomic_DNA"/>
</dbReference>
<sequence>MEDANLELAKETIEAHKAMLRHCDARGRAQGGLGAHVYGPSVQAASQDARHVCAQPRVDSGARDALQSISSCKRAWCPVPRATSARWSRRGDKKLKDAAFQLAVDILGNVDVEDDKEDDMAALFTKELRAFATELEAKRGQVIKLTEAEQSELQAELNAYMTRCGLEDYDFKAPKEVKLEHL</sequence>
<comment type="caution">
    <text evidence="1">The sequence shown here is derived from an EMBL/GenBank/DDBJ whole genome shotgun (WGS) entry which is preliminary data.</text>
</comment>
<reference evidence="1 2" key="1">
    <citation type="journal article" date="2022" name="bioRxiv">
        <title>The genome of the oomycete Peronosclerospora sorghi, a cosmopolitan pathogen of maize and sorghum, is inflated with dispersed pseudogenes.</title>
        <authorList>
            <person name="Fletcher K."/>
            <person name="Martin F."/>
            <person name="Isakeit T."/>
            <person name="Cavanaugh K."/>
            <person name="Magill C."/>
            <person name="Michelmore R."/>
        </authorList>
    </citation>
    <scope>NUCLEOTIDE SEQUENCE [LARGE SCALE GENOMIC DNA]</scope>
    <source>
        <strain evidence="1">P6</strain>
    </source>
</reference>
<protein>
    <submittedName>
        <fullName evidence="1">Uncharacterized protein</fullName>
    </submittedName>
</protein>